<keyword evidence="4" id="KW-1185">Reference proteome</keyword>
<evidence type="ECO:0000256" key="2">
    <source>
        <dbReference type="SAM" id="SignalP"/>
    </source>
</evidence>
<feature type="chain" id="PRO_5017740079" evidence="2">
    <location>
        <begin position="25"/>
        <end position="65"/>
    </location>
</feature>
<feature type="signal peptide" evidence="2">
    <location>
        <begin position="1"/>
        <end position="24"/>
    </location>
</feature>
<feature type="region of interest" description="Disordered" evidence="1">
    <location>
        <begin position="42"/>
        <end position="65"/>
    </location>
</feature>
<keyword evidence="2" id="KW-0732">Signal</keyword>
<name>A0A3D9SZN7_9ACTN</name>
<reference evidence="3 4" key="1">
    <citation type="submission" date="2018-08" db="EMBL/GenBank/DDBJ databases">
        <title>Sequencing the genomes of 1000 actinobacteria strains.</title>
        <authorList>
            <person name="Klenk H.-P."/>
        </authorList>
    </citation>
    <scope>NUCLEOTIDE SEQUENCE [LARGE SCALE GENOMIC DNA]</scope>
    <source>
        <strain evidence="3 4">DSM 43927</strain>
    </source>
</reference>
<dbReference type="RefSeq" id="WP_116022618.1">
    <property type="nucleotide sequence ID" value="NZ_QTTT01000001.1"/>
</dbReference>
<sequence length="65" mass="6780">MSGPRPALSAVGLSAVAVRTLALAGLTGPLVPNTVRNERCRRVRCSSGKRPTPREVDGAVPEGDR</sequence>
<dbReference type="Proteomes" id="UP000256661">
    <property type="component" value="Unassembled WGS sequence"/>
</dbReference>
<comment type="caution">
    <text evidence="3">The sequence shown here is derived from an EMBL/GenBank/DDBJ whole genome shotgun (WGS) entry which is preliminary data.</text>
</comment>
<proteinExistence type="predicted"/>
<protein>
    <submittedName>
        <fullName evidence="3">Uncharacterized protein</fullName>
    </submittedName>
</protein>
<dbReference type="AlphaFoldDB" id="A0A3D9SZN7"/>
<gene>
    <name evidence="3" type="ORF">DFJ69_2527</name>
</gene>
<feature type="compositionally biased region" description="Basic and acidic residues" evidence="1">
    <location>
        <begin position="52"/>
        <end position="65"/>
    </location>
</feature>
<dbReference type="EMBL" id="QTTT01000001">
    <property type="protein sequence ID" value="REE97071.1"/>
    <property type="molecule type" value="Genomic_DNA"/>
</dbReference>
<evidence type="ECO:0000313" key="4">
    <source>
        <dbReference type="Proteomes" id="UP000256661"/>
    </source>
</evidence>
<evidence type="ECO:0000256" key="1">
    <source>
        <dbReference type="SAM" id="MobiDB-lite"/>
    </source>
</evidence>
<organism evidence="3 4">
    <name type="scientific">Thermomonospora umbrina</name>
    <dbReference type="NCBI Taxonomy" id="111806"/>
    <lineage>
        <taxon>Bacteria</taxon>
        <taxon>Bacillati</taxon>
        <taxon>Actinomycetota</taxon>
        <taxon>Actinomycetes</taxon>
        <taxon>Streptosporangiales</taxon>
        <taxon>Thermomonosporaceae</taxon>
        <taxon>Thermomonospora</taxon>
    </lineage>
</organism>
<accession>A0A3D9SZN7</accession>
<evidence type="ECO:0000313" key="3">
    <source>
        <dbReference type="EMBL" id="REE97071.1"/>
    </source>
</evidence>